<dbReference type="GO" id="GO:0008253">
    <property type="term" value="F:5'-nucleotidase activity"/>
    <property type="evidence" value="ECO:0007669"/>
    <property type="project" value="InterPro"/>
</dbReference>
<dbReference type="InterPro" id="IPR036412">
    <property type="entry name" value="HAD-like_sf"/>
</dbReference>
<dbReference type="InterPro" id="IPR010708">
    <property type="entry name" value="5'(3')-deoxyribonucleotidase"/>
</dbReference>
<evidence type="ECO:0000256" key="1">
    <source>
        <dbReference type="ARBA" id="ARBA00009589"/>
    </source>
</evidence>
<accession>A0A518B8E4</accession>
<protein>
    <submittedName>
        <fullName evidence="3">5' nucleotidase, deoxy (Pyrimidine), cytosolic type C protein (NT5C)</fullName>
    </submittedName>
</protein>
<dbReference type="KEGG" id="knv:Pan216_41250"/>
<evidence type="ECO:0000313" key="3">
    <source>
        <dbReference type="EMBL" id="QDU63247.1"/>
    </source>
</evidence>
<dbReference type="Pfam" id="PF06941">
    <property type="entry name" value="NT5C"/>
    <property type="match status" value="1"/>
</dbReference>
<comment type="similarity">
    <text evidence="1">Belongs to the 5'(3')-deoxyribonucleotidase family.</text>
</comment>
<dbReference type="OrthoDB" id="1116236at2"/>
<dbReference type="Proteomes" id="UP000317093">
    <property type="component" value="Chromosome"/>
</dbReference>
<dbReference type="AlphaFoldDB" id="A0A518B8E4"/>
<sequence length="201" mass="23011">MSSQSDNQSDIQSDDQAINIALFDMDGTLADYHDSMVRELARLSCPTEPVIDLDQNSPPDYLRARMDLIKARPGWWYGLEPLKSGFDILRVAENVGFDIHILTKAPRNHSLAWKEKVEWCSRHLGPDTNVHITQDKGMVYGTVLVDDTPDFMLRWLRWRPRGLGIMPVASYNAAFSHPSVIRYDGTNLDEVEEALQRVKRR</sequence>
<dbReference type="InterPro" id="IPR023214">
    <property type="entry name" value="HAD_sf"/>
</dbReference>
<proteinExistence type="inferred from homology"/>
<dbReference type="PANTHER" id="PTHR16504">
    <property type="entry name" value="5'(3')-DEOXYRIBONUCLEOTIDASE"/>
    <property type="match status" value="1"/>
</dbReference>
<evidence type="ECO:0000313" key="4">
    <source>
        <dbReference type="Proteomes" id="UP000317093"/>
    </source>
</evidence>
<reference evidence="3 4" key="1">
    <citation type="submission" date="2019-02" db="EMBL/GenBank/DDBJ databases">
        <title>Deep-cultivation of Planctomycetes and their phenomic and genomic characterization uncovers novel biology.</title>
        <authorList>
            <person name="Wiegand S."/>
            <person name="Jogler M."/>
            <person name="Boedeker C."/>
            <person name="Pinto D."/>
            <person name="Vollmers J."/>
            <person name="Rivas-Marin E."/>
            <person name="Kohn T."/>
            <person name="Peeters S.H."/>
            <person name="Heuer A."/>
            <person name="Rast P."/>
            <person name="Oberbeckmann S."/>
            <person name="Bunk B."/>
            <person name="Jeske O."/>
            <person name="Meyerdierks A."/>
            <person name="Storesund J.E."/>
            <person name="Kallscheuer N."/>
            <person name="Luecker S."/>
            <person name="Lage O.M."/>
            <person name="Pohl T."/>
            <person name="Merkel B.J."/>
            <person name="Hornburger P."/>
            <person name="Mueller R.-W."/>
            <person name="Bruemmer F."/>
            <person name="Labrenz M."/>
            <person name="Spormann A.M."/>
            <person name="Op den Camp H."/>
            <person name="Overmann J."/>
            <person name="Amann R."/>
            <person name="Jetten M.S.M."/>
            <person name="Mascher T."/>
            <person name="Medema M.H."/>
            <person name="Devos D.P."/>
            <person name="Kaster A.-K."/>
            <person name="Ovreas L."/>
            <person name="Rohde M."/>
            <person name="Galperin M.Y."/>
            <person name="Jogler C."/>
        </authorList>
    </citation>
    <scope>NUCLEOTIDE SEQUENCE [LARGE SCALE GENOMIC DNA]</scope>
    <source>
        <strain evidence="3 4">Pan216</strain>
    </source>
</reference>
<dbReference type="SUPFAM" id="SSF56784">
    <property type="entry name" value="HAD-like"/>
    <property type="match status" value="1"/>
</dbReference>
<dbReference type="Gene3D" id="3.40.50.1000">
    <property type="entry name" value="HAD superfamily/HAD-like"/>
    <property type="match status" value="1"/>
</dbReference>
<dbReference type="GO" id="GO:0009223">
    <property type="term" value="P:pyrimidine deoxyribonucleotide catabolic process"/>
    <property type="evidence" value="ECO:0007669"/>
    <property type="project" value="TreeGrafter"/>
</dbReference>
<keyword evidence="4" id="KW-1185">Reference proteome</keyword>
<name>A0A518B8E4_9BACT</name>
<dbReference type="RefSeq" id="WP_145260561.1">
    <property type="nucleotide sequence ID" value="NZ_CP036279.1"/>
</dbReference>
<feature type="active site" description="Proton donor" evidence="2">
    <location>
        <position position="26"/>
    </location>
</feature>
<organism evidence="3 4">
    <name type="scientific">Kolteria novifilia</name>
    <dbReference type="NCBI Taxonomy" id="2527975"/>
    <lineage>
        <taxon>Bacteria</taxon>
        <taxon>Pseudomonadati</taxon>
        <taxon>Planctomycetota</taxon>
        <taxon>Planctomycetia</taxon>
        <taxon>Kolteriales</taxon>
        <taxon>Kolteriaceae</taxon>
        <taxon>Kolteria</taxon>
    </lineage>
</organism>
<dbReference type="PANTHER" id="PTHR16504:SF4">
    <property type="entry name" value="5'(3')-DEOXYRIBONUCLEOTIDASE"/>
    <property type="match status" value="1"/>
</dbReference>
<gene>
    <name evidence="3" type="ORF">Pan216_41250</name>
</gene>
<evidence type="ECO:0000256" key="2">
    <source>
        <dbReference type="PIRSR" id="PIRSR610708-1"/>
    </source>
</evidence>
<feature type="active site" description="Nucleophile" evidence="2">
    <location>
        <position position="24"/>
    </location>
</feature>
<dbReference type="EMBL" id="CP036279">
    <property type="protein sequence ID" value="QDU63247.1"/>
    <property type="molecule type" value="Genomic_DNA"/>
</dbReference>